<accession>A0A240E525</accession>
<evidence type="ECO:0000313" key="1">
    <source>
        <dbReference type="EMBL" id="SNX43857.1"/>
    </source>
</evidence>
<dbReference type="EMBL" id="OANT01000002">
    <property type="protein sequence ID" value="SNX43857.1"/>
    <property type="molecule type" value="Genomic_DNA"/>
</dbReference>
<proteinExistence type="predicted"/>
<gene>
    <name evidence="1" type="ORF">SAMN05421731_10213</name>
</gene>
<sequence>MEQFPGNYWTTVTHAIFHLYQYGYNQFKGGWYLEGMTNLMERLLRLGTQGGNGLTPLPATQTELENNVYNVAYNQLWHRLAVLSDNTNGQLNLPFELLNRTYTDGSKVFKDEKLKGHAFIKKVLKNMKLKTDLISSQNNWDPHNWAESDQISPSNRPYMLNVIQETMYQFGMNQILEEQNFLNLN</sequence>
<name>A0A240E525_9GAMM</name>
<reference evidence="2" key="1">
    <citation type="submission" date="2016-09" db="EMBL/GenBank/DDBJ databases">
        <authorList>
            <person name="Varghese N."/>
            <person name="Submissions S."/>
        </authorList>
    </citation>
    <scope>NUCLEOTIDE SEQUENCE [LARGE SCALE GENOMIC DNA]</scope>
    <source>
        <strain evidence="2">ANC 4466</strain>
    </source>
</reference>
<protein>
    <submittedName>
        <fullName evidence="1">Uncharacterized protein</fullName>
    </submittedName>
</protein>
<dbReference type="AlphaFoldDB" id="A0A240E525"/>
<evidence type="ECO:0000313" key="2">
    <source>
        <dbReference type="Proteomes" id="UP000219042"/>
    </source>
</evidence>
<organism evidence="1 2">
    <name type="scientific">Acinetobacter puyangensis</name>
    <dbReference type="NCBI Taxonomy" id="1096779"/>
    <lineage>
        <taxon>Bacteria</taxon>
        <taxon>Pseudomonadati</taxon>
        <taxon>Pseudomonadota</taxon>
        <taxon>Gammaproteobacteria</taxon>
        <taxon>Moraxellales</taxon>
        <taxon>Moraxellaceae</taxon>
        <taxon>Acinetobacter</taxon>
    </lineage>
</organism>
<keyword evidence="2" id="KW-1185">Reference proteome</keyword>
<dbReference type="RefSeq" id="WP_228150364.1">
    <property type="nucleotide sequence ID" value="NZ_BAABHT010000010.1"/>
</dbReference>
<dbReference type="Proteomes" id="UP000219042">
    <property type="component" value="Unassembled WGS sequence"/>
</dbReference>